<dbReference type="RefSeq" id="WP_284352607.1">
    <property type="nucleotide sequence ID" value="NZ_BRXS01000008.1"/>
</dbReference>
<name>A0AA37Q8F9_9BACT</name>
<feature type="transmembrane region" description="Helical" evidence="1">
    <location>
        <begin position="27"/>
        <end position="47"/>
    </location>
</feature>
<keyword evidence="1" id="KW-0472">Membrane</keyword>
<dbReference type="AlphaFoldDB" id="A0AA37Q8F9"/>
<dbReference type="EMBL" id="BRXS01000008">
    <property type="protein sequence ID" value="GLC28194.1"/>
    <property type="molecule type" value="Genomic_DNA"/>
</dbReference>
<protein>
    <submittedName>
        <fullName evidence="2">Uncharacterized protein</fullName>
    </submittedName>
</protein>
<reference evidence="2" key="1">
    <citation type="submission" date="2022-08" db="EMBL/GenBank/DDBJ databases">
        <title>Draft genome sequencing of Roseisolibacter agri AW1220.</title>
        <authorList>
            <person name="Tobiishi Y."/>
            <person name="Tonouchi A."/>
        </authorList>
    </citation>
    <scope>NUCLEOTIDE SEQUENCE</scope>
    <source>
        <strain evidence="2">AW1220</strain>
    </source>
</reference>
<dbReference type="Proteomes" id="UP001161325">
    <property type="component" value="Unassembled WGS sequence"/>
</dbReference>
<evidence type="ECO:0000313" key="2">
    <source>
        <dbReference type="EMBL" id="GLC28194.1"/>
    </source>
</evidence>
<keyword evidence="3" id="KW-1185">Reference proteome</keyword>
<evidence type="ECO:0000313" key="3">
    <source>
        <dbReference type="Proteomes" id="UP001161325"/>
    </source>
</evidence>
<organism evidence="2 3">
    <name type="scientific">Roseisolibacter agri</name>
    <dbReference type="NCBI Taxonomy" id="2014610"/>
    <lineage>
        <taxon>Bacteria</taxon>
        <taxon>Pseudomonadati</taxon>
        <taxon>Gemmatimonadota</taxon>
        <taxon>Gemmatimonadia</taxon>
        <taxon>Gemmatimonadales</taxon>
        <taxon>Gemmatimonadaceae</taxon>
        <taxon>Roseisolibacter</taxon>
    </lineage>
</organism>
<gene>
    <name evidence="2" type="ORF">rosag_47070</name>
</gene>
<proteinExistence type="predicted"/>
<keyword evidence="1" id="KW-1133">Transmembrane helix</keyword>
<keyword evidence="1" id="KW-0812">Transmembrane</keyword>
<feature type="transmembrane region" description="Helical" evidence="1">
    <location>
        <begin position="59"/>
        <end position="81"/>
    </location>
</feature>
<accession>A0AA37Q8F9</accession>
<sequence length="96" mass="10276">MTVLVGVARRVPGVVVMRAWLATRSRVPVPVLVHITGLMTRVVVMLAGDRLPRAVLVPVLIDVARGVARVVVVLMLAALLVCHRDVPRQWGGPCAG</sequence>
<comment type="caution">
    <text evidence="2">The sequence shown here is derived from an EMBL/GenBank/DDBJ whole genome shotgun (WGS) entry which is preliminary data.</text>
</comment>
<evidence type="ECO:0000256" key="1">
    <source>
        <dbReference type="SAM" id="Phobius"/>
    </source>
</evidence>